<protein>
    <submittedName>
        <fullName evidence="1">Uncharacterized protein</fullName>
    </submittedName>
</protein>
<gene>
    <name evidence="1" type="ORF">AN640_00150</name>
</gene>
<sequence>MLDIVNAINSHAQVRPYDIYLLLITAISTVCSAVAIWQTIKISDRQNKIILFEERYKVYEEVLQCLNISQCVEAGILRDTNLAKGGFEKFNNSLIFHIISILMTDSEDFRTIVDQLYRDINHWSNFTKSSYKIMKIHWNHVEVLNKIEFLFDREISNNFKKVFIENGLIQFMFLENEEEQLYKAQTFVSLSNEFRQNELTKMGRYLTLKVK</sequence>
<keyword evidence="2" id="KW-1185">Reference proteome</keyword>
<reference evidence="1" key="1">
    <citation type="submission" date="2016-08" db="EMBL/GenBank/DDBJ databases">
        <authorList>
            <person name="Ngugi D.K."/>
            <person name="Miyake S."/>
            <person name="Stingl U."/>
        </authorList>
    </citation>
    <scope>NUCLEOTIDE SEQUENCE</scope>
    <source>
        <strain evidence="1">SCG-D08WGA-EpuloA1</strain>
    </source>
</reference>
<proteinExistence type="predicted"/>
<name>A0ACC8XIB1_9FIRM</name>
<dbReference type="EMBL" id="LJHD01000112">
    <property type="protein sequence ID" value="ONI44318.1"/>
    <property type="molecule type" value="Genomic_DNA"/>
</dbReference>
<accession>A0ACC8XIB1</accession>
<dbReference type="Proteomes" id="UP000188637">
    <property type="component" value="Unassembled WGS sequence"/>
</dbReference>
<evidence type="ECO:0000313" key="2">
    <source>
        <dbReference type="Proteomes" id="UP000188637"/>
    </source>
</evidence>
<evidence type="ECO:0000313" key="1">
    <source>
        <dbReference type="EMBL" id="ONI44318.1"/>
    </source>
</evidence>
<comment type="caution">
    <text evidence="1">The sequence shown here is derived from an EMBL/GenBank/DDBJ whole genome shotgun (WGS) entry which is preliminary data.</text>
</comment>
<organism evidence="1 2">
    <name type="scientific">Candidatus Epulonipiscium fishelsonii</name>
    <dbReference type="NCBI Taxonomy" id="77094"/>
    <lineage>
        <taxon>Bacteria</taxon>
        <taxon>Bacillati</taxon>
        <taxon>Bacillota</taxon>
        <taxon>Clostridia</taxon>
        <taxon>Lachnospirales</taxon>
        <taxon>Lachnospiraceae</taxon>
        <taxon>Candidatus Epulonipiscium</taxon>
    </lineage>
</organism>